<dbReference type="PANTHER" id="PTHR21327">
    <property type="entry name" value="GTP CYCLOHYDROLASE II-RELATED"/>
    <property type="match status" value="1"/>
</dbReference>
<dbReference type="PANTHER" id="PTHR21327:SF46">
    <property type="entry name" value="3,4-DIHYDROXY-2-BUTANONE 4-PHOSPHATE SYNTHASE"/>
    <property type="match status" value="1"/>
</dbReference>
<keyword evidence="7" id="KW-0812">Transmembrane</keyword>
<evidence type="ECO:0000256" key="2">
    <source>
        <dbReference type="ARBA" id="ARBA00022723"/>
    </source>
</evidence>
<keyword evidence="2 6" id="KW-0479">Metal-binding</keyword>
<dbReference type="GO" id="GO:0008686">
    <property type="term" value="F:3,4-dihydroxy-2-butanone-4-phosphate synthase activity"/>
    <property type="evidence" value="ECO:0007669"/>
    <property type="project" value="UniProtKB-EC"/>
</dbReference>
<comment type="catalytic activity">
    <reaction evidence="6">
        <text>D-ribulose 5-phosphate = (2S)-2-hydroxy-3-oxobutyl phosphate + formate + H(+)</text>
        <dbReference type="Rhea" id="RHEA:18457"/>
        <dbReference type="ChEBI" id="CHEBI:15378"/>
        <dbReference type="ChEBI" id="CHEBI:15740"/>
        <dbReference type="ChEBI" id="CHEBI:58121"/>
        <dbReference type="ChEBI" id="CHEBI:58830"/>
        <dbReference type="EC" id="4.1.99.12"/>
    </reaction>
</comment>
<organism evidence="8">
    <name type="scientific">uncultured marine thaumarchaeote KM3_36_H05</name>
    <dbReference type="NCBI Taxonomy" id="1456136"/>
    <lineage>
        <taxon>Archaea</taxon>
        <taxon>Nitrososphaerota</taxon>
        <taxon>environmental samples</taxon>
    </lineage>
</organism>
<comment type="pathway">
    <text evidence="6">Cofactor biosynthesis; riboflavin biosynthesis; 2-hydroxy-3-oxobutyl phosphate from D-ribulose 5-phosphate: step 1/1.</text>
</comment>
<keyword evidence="1 6" id="KW-0686">Riboflavin biosynthesis</keyword>
<comment type="cofactor">
    <cofactor evidence="6">
        <name>Mg(2+)</name>
        <dbReference type="ChEBI" id="CHEBI:18420"/>
    </cofactor>
    <cofactor evidence="6">
        <name>Mn(2+)</name>
        <dbReference type="ChEBI" id="CHEBI:29035"/>
    </cofactor>
    <text evidence="6">Binds 2 divalent metal cations per subunit. Magnesium or manganese.</text>
</comment>
<dbReference type="EMBL" id="KF900862">
    <property type="protein sequence ID" value="AIF09415.1"/>
    <property type="molecule type" value="Genomic_DNA"/>
</dbReference>
<evidence type="ECO:0000256" key="4">
    <source>
        <dbReference type="ARBA" id="ARBA00023211"/>
    </source>
</evidence>
<dbReference type="UniPathway" id="UPA00275">
    <property type="reaction ID" value="UER00399"/>
</dbReference>
<sequence length="247" mass="27373">MVITSFLVIFLVSFIISLKSIFTMTFDTAIASLKQGEFVMIYDSDGRESEVDMMVAAQFITPEHVARMRQHAGGLLCLAISNDLAKKLELKYMHNILANSNDLDSDSKNMVMGTAPYGDHPTFSISVNHKRTYTGITDSDRALTIKEAAKLCDSDNPKKQFVSSFKTPGHVPLLLASDGLLSSRKGHTEMSIYLTKLAKLHPVSAICEMMDAVTYAALSVEKAKKYAKENAIPFIDGKELYEFSKVR</sequence>
<accession>A0A075H2M1</accession>
<dbReference type="InterPro" id="IPR000422">
    <property type="entry name" value="DHBP_synthase_RibB"/>
</dbReference>
<comment type="subunit">
    <text evidence="6">Homodimer.</text>
</comment>
<dbReference type="Pfam" id="PF00926">
    <property type="entry name" value="DHBP_synthase"/>
    <property type="match status" value="1"/>
</dbReference>
<dbReference type="GO" id="GO:0046872">
    <property type="term" value="F:metal ion binding"/>
    <property type="evidence" value="ECO:0007669"/>
    <property type="project" value="UniProtKB-KW"/>
</dbReference>
<evidence type="ECO:0000313" key="8">
    <source>
        <dbReference type="EMBL" id="AIF09415.1"/>
    </source>
</evidence>
<gene>
    <name evidence="8" type="primary">RIB3</name>
    <name evidence="8" type="synonym">ribB</name>
</gene>
<dbReference type="Gene3D" id="3.90.870.10">
    <property type="entry name" value="DHBP synthase"/>
    <property type="match status" value="1"/>
</dbReference>
<protein>
    <recommendedName>
        <fullName evidence="6">3,4-dihydroxy-2-butanone 4-phosphate synthase</fullName>
        <shortName evidence="6">DHBP synthase</shortName>
        <ecNumber evidence="6">4.1.99.12</ecNumber>
    </recommendedName>
</protein>
<comment type="similarity">
    <text evidence="6">Belongs to the DHBP synthase family.</text>
</comment>
<evidence type="ECO:0000256" key="6">
    <source>
        <dbReference type="RuleBase" id="RU003843"/>
    </source>
</evidence>
<dbReference type="NCBIfam" id="TIGR00506">
    <property type="entry name" value="ribB"/>
    <property type="match status" value="1"/>
</dbReference>
<keyword evidence="7" id="KW-0472">Membrane</keyword>
<dbReference type="EC" id="4.1.99.12" evidence="6"/>
<dbReference type="SUPFAM" id="SSF55821">
    <property type="entry name" value="YrdC/RibB"/>
    <property type="match status" value="1"/>
</dbReference>
<dbReference type="AlphaFoldDB" id="A0A075H2M1"/>
<feature type="transmembrane region" description="Helical" evidence="7">
    <location>
        <begin position="6"/>
        <end position="26"/>
    </location>
</feature>
<keyword evidence="7" id="KW-1133">Transmembrane helix</keyword>
<evidence type="ECO:0000256" key="3">
    <source>
        <dbReference type="ARBA" id="ARBA00022842"/>
    </source>
</evidence>
<dbReference type="GO" id="GO:0009231">
    <property type="term" value="P:riboflavin biosynthetic process"/>
    <property type="evidence" value="ECO:0007669"/>
    <property type="project" value="UniProtKB-UniPathway"/>
</dbReference>
<keyword evidence="4 6" id="KW-0464">Manganese</keyword>
<keyword evidence="5 6" id="KW-0456">Lyase</keyword>
<comment type="function">
    <text evidence="6">Catalyzes the conversion of D-ribulose 5-phosphate to formate and 3,4-dihydroxy-2-butanone 4-phosphate.</text>
</comment>
<evidence type="ECO:0000256" key="7">
    <source>
        <dbReference type="SAM" id="Phobius"/>
    </source>
</evidence>
<evidence type="ECO:0000256" key="5">
    <source>
        <dbReference type="ARBA" id="ARBA00023239"/>
    </source>
</evidence>
<reference evidence="8" key="1">
    <citation type="journal article" date="2014" name="Genome Biol. Evol.">
        <title>Pangenome evidence for extensive interdomain horizontal transfer affecting lineage core and shell genes in uncultured planktonic thaumarchaeota and euryarchaeota.</title>
        <authorList>
            <person name="Deschamps P."/>
            <person name="Zivanovic Y."/>
            <person name="Moreira D."/>
            <person name="Rodriguez-Valera F."/>
            <person name="Lopez-Garcia P."/>
        </authorList>
    </citation>
    <scope>NUCLEOTIDE SEQUENCE</scope>
</reference>
<name>A0A075H2M1_9ARCH</name>
<proteinExistence type="inferred from homology"/>
<keyword evidence="3 6" id="KW-0460">Magnesium</keyword>
<evidence type="ECO:0000256" key="1">
    <source>
        <dbReference type="ARBA" id="ARBA00022619"/>
    </source>
</evidence>
<dbReference type="GO" id="GO:0005829">
    <property type="term" value="C:cytosol"/>
    <property type="evidence" value="ECO:0007669"/>
    <property type="project" value="TreeGrafter"/>
</dbReference>
<dbReference type="InterPro" id="IPR017945">
    <property type="entry name" value="DHBP_synth_RibB-like_a/b_dom"/>
</dbReference>